<protein>
    <submittedName>
        <fullName evidence="3">Filamentous hemagglutinin family outer membrane protein</fullName>
    </submittedName>
</protein>
<dbReference type="SMART" id="SM00912">
    <property type="entry name" value="Haemagg_act"/>
    <property type="match status" value="1"/>
</dbReference>
<dbReference type="AlphaFoldDB" id="A0A1Z4N3S4"/>
<feature type="domain" description="Filamentous haemagglutinin FhaB/tRNA nuclease CdiA-like TPS" evidence="2">
    <location>
        <begin position="33"/>
        <end position="144"/>
    </location>
</feature>
<dbReference type="SUPFAM" id="SSF51126">
    <property type="entry name" value="Pectin lyase-like"/>
    <property type="match status" value="3"/>
</dbReference>
<dbReference type="KEGG" id="ttq:NIES37_42910"/>
<evidence type="ECO:0000256" key="1">
    <source>
        <dbReference type="SAM" id="SignalP"/>
    </source>
</evidence>
<dbReference type="InterPro" id="IPR012334">
    <property type="entry name" value="Pectin_lyas_fold"/>
</dbReference>
<gene>
    <name evidence="3" type="ORF">NIES37_42910</name>
</gene>
<evidence type="ECO:0000313" key="4">
    <source>
        <dbReference type="Proteomes" id="UP000218785"/>
    </source>
</evidence>
<feature type="signal peptide" evidence="1">
    <location>
        <begin position="1"/>
        <end position="28"/>
    </location>
</feature>
<dbReference type="Gene3D" id="2.160.20.10">
    <property type="entry name" value="Single-stranded right-handed beta-helix, Pectin lyase-like"/>
    <property type="match status" value="2"/>
</dbReference>
<keyword evidence="1" id="KW-0732">Signal</keyword>
<reference evidence="3 4" key="1">
    <citation type="submission" date="2017-06" db="EMBL/GenBank/DDBJ databases">
        <title>Genome sequencing of cyanobaciteial culture collection at National Institute for Environmental Studies (NIES).</title>
        <authorList>
            <person name="Hirose Y."/>
            <person name="Shimura Y."/>
            <person name="Fujisawa T."/>
            <person name="Nakamura Y."/>
            <person name="Kawachi M."/>
        </authorList>
    </citation>
    <scope>NUCLEOTIDE SEQUENCE [LARGE SCALE GENOMIC DNA]</scope>
    <source>
        <strain evidence="3 4">NIES-37</strain>
    </source>
</reference>
<accession>A0A1Z4N3S4</accession>
<dbReference type="RefSeq" id="WP_096579079.1">
    <property type="nucleotide sequence ID" value="NZ_CAWNJS010000001.1"/>
</dbReference>
<evidence type="ECO:0000313" key="3">
    <source>
        <dbReference type="EMBL" id="BAZ00302.1"/>
    </source>
</evidence>
<dbReference type="InterPro" id="IPR011050">
    <property type="entry name" value="Pectin_lyase_fold/virulence"/>
</dbReference>
<proteinExistence type="predicted"/>
<keyword evidence="4" id="KW-1185">Reference proteome</keyword>
<sequence>MHIHNPKIFFLSFSILLSLLSNQGVSIAQINPDETLPVNSTVTPQGNIQLIEGGTQAGNNLFHSFKFFSIPSENTAYFNNNLDVRNIITRVTGGSVSNIDGIIKANGNASLFIINPAGIVFGPNASLNIGGSFVASTADSIIFADGSSFSANVNQASQLLTISVPIGLQFGSNAAGKIVNQSQASPDGEVTDANPPNPIGLKVPIGKTLALVGGDVALEGGNLTTTGGRIELASIAGAGLVKLTEIEKGYALEYSDIQNFGNIILSQGAIIYGSGENGGDIYLKGNNLSLTNSSLIFSSSLDATRGGNVVIDGRKINADEGSFIATFALAAGDAGDIILKASDSVEITGTTLDDQFPTAVVSQVLEQATGKGGNIIIETNQLRIQDGAIVDASTFGTGSAGNVIINAKDSVELLGSSDVPFASGISAQVADIETDEAGNAGNVSIETKRLVVSNGAQILTAARRSGNGGSLVINASDSILLTGASPFATGLIDDKQRSGIFVSAESEATGDVGNLNLNTETLTVENGARISADNFGSGQGTTQNINVRQLLIRNGGEVRSGSFATGEGGTLNVNATESVNVIGTGTINSQPVVSTLFSQAQASGKAGNLNINTPELNVQDGAEITVSAKGTGTAGNLTITSNTIRLNRGNLTAETNFGEGANITLQNIDLLILRNQSLISATAFNNADGGNINIDASKGFIAAIPNENSDITANAFAGKGGNVNISTQAIFGIEPRPQQTNQSDITASSELGLQGQITITQPQVQPPQKLIELPSGLVDASTKFAQICPNGRNAKPLGSFVITGRGSLPPNSFEPLTGTTSLSPLASLDGESFTNVSHVSPTANLSQTSRIVEAQGWVKTADGKIMLVAEAPTATPAATSSSAVCPGS</sequence>
<evidence type="ECO:0000259" key="2">
    <source>
        <dbReference type="SMART" id="SM00912"/>
    </source>
</evidence>
<dbReference type="InterPro" id="IPR008638">
    <property type="entry name" value="FhaB/CdiA-like_TPS"/>
</dbReference>
<feature type="chain" id="PRO_5012396497" evidence="1">
    <location>
        <begin position="29"/>
        <end position="888"/>
    </location>
</feature>
<name>A0A1Z4N3S4_9CYAN</name>
<dbReference type="Pfam" id="PF05860">
    <property type="entry name" value="TPS"/>
    <property type="match status" value="1"/>
</dbReference>
<organism evidence="3 4">
    <name type="scientific">Tolypothrix tenuis PCC 7101</name>
    <dbReference type="NCBI Taxonomy" id="231146"/>
    <lineage>
        <taxon>Bacteria</taxon>
        <taxon>Bacillati</taxon>
        <taxon>Cyanobacteriota</taxon>
        <taxon>Cyanophyceae</taxon>
        <taxon>Nostocales</taxon>
        <taxon>Tolypothrichaceae</taxon>
        <taxon>Tolypothrix</taxon>
    </lineage>
</organism>
<dbReference type="Proteomes" id="UP000218785">
    <property type="component" value="Chromosome"/>
</dbReference>
<dbReference type="NCBIfam" id="TIGR01901">
    <property type="entry name" value="adhes_NPXG"/>
    <property type="match status" value="1"/>
</dbReference>
<dbReference type="EMBL" id="AP018248">
    <property type="protein sequence ID" value="BAZ00302.1"/>
    <property type="molecule type" value="Genomic_DNA"/>
</dbReference>